<name>A0A672L3W1_SINGR</name>
<evidence type="ECO:0000313" key="3">
    <source>
        <dbReference type="Ensembl" id="ENSSGRP00000017976.1"/>
    </source>
</evidence>
<evidence type="ECO:0000256" key="1">
    <source>
        <dbReference type="SAM" id="Phobius"/>
    </source>
</evidence>
<evidence type="ECO:0000313" key="4">
    <source>
        <dbReference type="Proteomes" id="UP000472262"/>
    </source>
</evidence>
<evidence type="ECO:0000259" key="2">
    <source>
        <dbReference type="SMART" id="SM00217"/>
    </source>
</evidence>
<dbReference type="Pfam" id="PF00095">
    <property type="entry name" value="WAP"/>
    <property type="match status" value="1"/>
</dbReference>
<keyword evidence="4" id="KW-1185">Reference proteome</keyword>
<protein>
    <recommendedName>
        <fullName evidence="2">WAP domain-containing protein</fullName>
    </recommendedName>
</protein>
<keyword evidence="1" id="KW-0812">Transmembrane</keyword>
<dbReference type="SUPFAM" id="SSF57256">
    <property type="entry name" value="Elafin-like"/>
    <property type="match status" value="1"/>
</dbReference>
<proteinExistence type="predicted"/>
<dbReference type="InParanoid" id="A0A672L3W1"/>
<reference evidence="3" key="2">
    <citation type="submission" date="2025-09" db="UniProtKB">
        <authorList>
            <consortium name="Ensembl"/>
        </authorList>
    </citation>
    <scope>IDENTIFICATION</scope>
</reference>
<sequence length="105" mass="11885">MPLNNPPGLLSIVVVVFAEIAPLTFPILVLWLHGSQGSHNGCGHQCMALSKEKPGVCPRRFFGEGLCEELCDNDIDCPNNEKCCRYERFWIDVLPHFRDNIFQLL</sequence>
<dbReference type="GO" id="GO:0030414">
    <property type="term" value="F:peptidase inhibitor activity"/>
    <property type="evidence" value="ECO:0007669"/>
    <property type="project" value="InterPro"/>
</dbReference>
<reference evidence="3" key="1">
    <citation type="submission" date="2025-08" db="UniProtKB">
        <authorList>
            <consortium name="Ensembl"/>
        </authorList>
    </citation>
    <scope>IDENTIFICATION</scope>
</reference>
<dbReference type="InterPro" id="IPR036645">
    <property type="entry name" value="Elafin-like_sf"/>
</dbReference>
<dbReference type="SMART" id="SM00217">
    <property type="entry name" value="WAP"/>
    <property type="match status" value="1"/>
</dbReference>
<dbReference type="Gene3D" id="4.10.75.10">
    <property type="entry name" value="Elafin-like"/>
    <property type="match status" value="1"/>
</dbReference>
<keyword evidence="1" id="KW-0472">Membrane</keyword>
<feature type="transmembrane region" description="Helical" evidence="1">
    <location>
        <begin position="12"/>
        <end position="32"/>
    </location>
</feature>
<accession>A0A672L3W1</accession>
<dbReference type="Ensembl" id="ENSSGRT00000019423.1">
    <property type="protein sequence ID" value="ENSSGRP00000017976.1"/>
    <property type="gene ID" value="ENSSGRG00000010899.1"/>
</dbReference>
<keyword evidence="1" id="KW-1133">Transmembrane helix</keyword>
<organism evidence="3 4">
    <name type="scientific">Sinocyclocheilus grahami</name>
    <name type="common">Dianchi golden-line fish</name>
    <name type="synonym">Barbus grahami</name>
    <dbReference type="NCBI Taxonomy" id="75366"/>
    <lineage>
        <taxon>Eukaryota</taxon>
        <taxon>Metazoa</taxon>
        <taxon>Chordata</taxon>
        <taxon>Craniata</taxon>
        <taxon>Vertebrata</taxon>
        <taxon>Euteleostomi</taxon>
        <taxon>Actinopterygii</taxon>
        <taxon>Neopterygii</taxon>
        <taxon>Teleostei</taxon>
        <taxon>Ostariophysi</taxon>
        <taxon>Cypriniformes</taxon>
        <taxon>Cyprinidae</taxon>
        <taxon>Cyprininae</taxon>
        <taxon>Sinocyclocheilus</taxon>
    </lineage>
</organism>
<dbReference type="GO" id="GO:0005576">
    <property type="term" value="C:extracellular region"/>
    <property type="evidence" value="ECO:0007669"/>
    <property type="project" value="InterPro"/>
</dbReference>
<dbReference type="Proteomes" id="UP000472262">
    <property type="component" value="Unassembled WGS sequence"/>
</dbReference>
<feature type="domain" description="WAP" evidence="2">
    <location>
        <begin position="53"/>
        <end position="96"/>
    </location>
</feature>
<dbReference type="AlphaFoldDB" id="A0A672L3W1"/>
<dbReference type="InterPro" id="IPR008197">
    <property type="entry name" value="WAP_dom"/>
</dbReference>